<proteinExistence type="predicted"/>
<organism evidence="2">
    <name type="scientific">Bionectria ochroleuca</name>
    <name type="common">Gliocladium roseum</name>
    <dbReference type="NCBI Taxonomy" id="29856"/>
    <lineage>
        <taxon>Eukaryota</taxon>
        <taxon>Fungi</taxon>
        <taxon>Dikarya</taxon>
        <taxon>Ascomycota</taxon>
        <taxon>Pezizomycotina</taxon>
        <taxon>Sordariomycetes</taxon>
        <taxon>Hypocreomycetidae</taxon>
        <taxon>Hypocreales</taxon>
        <taxon>Bionectriaceae</taxon>
        <taxon>Clonostachys</taxon>
    </lineage>
</organism>
<reference evidence="2" key="1">
    <citation type="submission" date="2015-01" db="EMBL/GenBank/DDBJ databases">
        <authorList>
            <person name="Durling Mikael"/>
        </authorList>
    </citation>
    <scope>NUCLEOTIDE SEQUENCE</scope>
</reference>
<accession>A0A0B7KEP3</accession>
<feature type="region of interest" description="Disordered" evidence="1">
    <location>
        <begin position="35"/>
        <end position="58"/>
    </location>
</feature>
<gene>
    <name evidence="2" type="ORF">BN869_000009204_1</name>
</gene>
<sequence length="99" mass="11181">MLQSSRSAVSMALRVKPTTAMVPFRAAAAINASSRRHASSVTPHTAGTSFAKVRREVPLPSEEKTKSVIQYALEALMYGIFQLQRKMRNTKISRLWYRR</sequence>
<dbReference type="EMBL" id="CDPU01000033">
    <property type="protein sequence ID" value="CEO53146.1"/>
    <property type="molecule type" value="Genomic_DNA"/>
</dbReference>
<evidence type="ECO:0000313" key="2">
    <source>
        <dbReference type="EMBL" id="CEO53146.1"/>
    </source>
</evidence>
<name>A0A0B7KEP3_BIOOC</name>
<protein>
    <submittedName>
        <fullName evidence="2">Uncharacterized protein</fullName>
    </submittedName>
</protein>
<dbReference type="AlphaFoldDB" id="A0A0B7KEP3"/>
<evidence type="ECO:0000256" key="1">
    <source>
        <dbReference type="SAM" id="MobiDB-lite"/>
    </source>
</evidence>